<dbReference type="InterPro" id="IPR025388">
    <property type="entry name" value="Alginate_export_dom"/>
</dbReference>
<evidence type="ECO:0000259" key="1">
    <source>
        <dbReference type="Pfam" id="PF13372"/>
    </source>
</evidence>
<dbReference type="OrthoDB" id="311329at2"/>
<dbReference type="EMBL" id="CP034328">
    <property type="protein sequence ID" value="AZL60181.1"/>
    <property type="molecule type" value="Genomic_DNA"/>
</dbReference>
<evidence type="ECO:0000313" key="3">
    <source>
        <dbReference type="Proteomes" id="UP000282002"/>
    </source>
</evidence>
<name>A0A3S8U975_9RHOB</name>
<gene>
    <name evidence="2" type="ORF">EI545_15900</name>
</gene>
<sequence>MAFAVWGSRMSDKIRRGGRCGGPRSALFLALLTSGLWNASAPVGLAQVVAVEDSASRVEAVDVTIVNPSADTALNARIIDLIRRELRAFPDGTFSRAAAELALARVRRTSPVTETTIDVTPGATGGVIVTIGAILSDARAAATERGYMLTGDRSDLPVLYDRNGTYIVGKLELLSMAYANNNAWYGRPDLFLNGNPLVSGDPAGAGTDAWVEGFIHAGIYGITPLGGSAQLYGGLSGILSGSTGTELFTDATRLHFGIEDAYIGIVGGDTSAEGNRLVWNLTAGRKRFAIGEGFLIANSASNGQDRAALQSNPRWAADMLVLGQVRYNDTLVEAFYLDPDELPVVDSRTKIAGLNAETRLEGGWQLGATYLSVLESDFGYFATTPPDPATATLGRDGLEVFDLRFRWQPEQSGLFVVGEAALQRNDRFDMKATGIMGEVGYSFADAKWQPTVSYRLARFSGDDPATARFERWDPLLSGGNGEQWVQGINHFKVFQDSNLIAHRLQFRLRPSPKIELVPQLWVFKADSTTNLGGNPALSFLGGADLATEVNLTAKWFVSKNTMLQGHVAATFPSSDLNAASGVTGDIDPWVSAMVFLRVAF</sequence>
<dbReference type="Proteomes" id="UP000282002">
    <property type="component" value="Chromosome"/>
</dbReference>
<dbReference type="Gene3D" id="2.40.160.100">
    <property type="match status" value="1"/>
</dbReference>
<dbReference type="InterPro" id="IPR053728">
    <property type="entry name" value="Alginate_Permeability_Chnl"/>
</dbReference>
<keyword evidence="3" id="KW-1185">Reference proteome</keyword>
<dbReference type="KEGG" id="taw:EI545_15900"/>
<evidence type="ECO:0000313" key="2">
    <source>
        <dbReference type="EMBL" id="AZL60181.1"/>
    </source>
</evidence>
<dbReference type="AlphaFoldDB" id="A0A3S8U975"/>
<dbReference type="Pfam" id="PF13372">
    <property type="entry name" value="Alginate_exp"/>
    <property type="match status" value="1"/>
</dbReference>
<proteinExistence type="predicted"/>
<accession>A0A3S8U975</accession>
<protein>
    <recommendedName>
        <fullName evidence="1">Alginate export domain-containing protein</fullName>
    </recommendedName>
</protein>
<feature type="domain" description="Alginate export" evidence="1">
    <location>
        <begin position="257"/>
        <end position="563"/>
    </location>
</feature>
<reference evidence="2 3" key="1">
    <citation type="submission" date="2018-12" db="EMBL/GenBank/DDBJ databases">
        <title>Complete genome sequencing of Tabrizicola sp. K13M18.</title>
        <authorList>
            <person name="Bae J.-W."/>
        </authorList>
    </citation>
    <scope>NUCLEOTIDE SEQUENCE [LARGE SCALE GENOMIC DNA]</scope>
    <source>
        <strain evidence="2 3">K13M18</strain>
    </source>
</reference>
<organism evidence="2 3">
    <name type="scientific">Tabrizicola piscis</name>
    <dbReference type="NCBI Taxonomy" id="2494374"/>
    <lineage>
        <taxon>Bacteria</taxon>
        <taxon>Pseudomonadati</taxon>
        <taxon>Pseudomonadota</taxon>
        <taxon>Alphaproteobacteria</taxon>
        <taxon>Rhodobacterales</taxon>
        <taxon>Paracoccaceae</taxon>
        <taxon>Tabrizicola</taxon>
    </lineage>
</organism>